<proteinExistence type="predicted"/>
<keyword evidence="2" id="KW-1185">Reference proteome</keyword>
<dbReference type="Proteomes" id="UP001254848">
    <property type="component" value="Unassembled WGS sequence"/>
</dbReference>
<reference evidence="1 2" key="1">
    <citation type="submission" date="2023-07" db="EMBL/GenBank/DDBJ databases">
        <title>The novel representative of Negativicutes class, Anaeroselena agilis gen. nov. sp. nov.</title>
        <authorList>
            <person name="Prokofeva M.I."/>
            <person name="Elcheninov A.G."/>
            <person name="Klyukina A."/>
            <person name="Kublanov I.V."/>
            <person name="Frolov E.N."/>
            <person name="Podosokorskaya O.A."/>
        </authorList>
    </citation>
    <scope>NUCLEOTIDE SEQUENCE [LARGE SCALE GENOMIC DNA]</scope>
    <source>
        <strain evidence="1 2">4137-cl</strain>
    </source>
</reference>
<accession>A0ABU3NVK7</accession>
<comment type="caution">
    <text evidence="1">The sequence shown here is derived from an EMBL/GenBank/DDBJ whole genome shotgun (WGS) entry which is preliminary data.</text>
</comment>
<protein>
    <submittedName>
        <fullName evidence="1">Uncharacterized protein</fullName>
    </submittedName>
</protein>
<dbReference type="EMBL" id="JAUOZS010000001">
    <property type="protein sequence ID" value="MDT8900845.1"/>
    <property type="molecule type" value="Genomic_DNA"/>
</dbReference>
<gene>
    <name evidence="1" type="ORF">Q4T40_06285</name>
</gene>
<evidence type="ECO:0000313" key="2">
    <source>
        <dbReference type="Proteomes" id="UP001254848"/>
    </source>
</evidence>
<name>A0ABU3NVK7_9FIRM</name>
<evidence type="ECO:0000313" key="1">
    <source>
        <dbReference type="EMBL" id="MDT8900845.1"/>
    </source>
</evidence>
<dbReference type="RefSeq" id="WP_413779378.1">
    <property type="nucleotide sequence ID" value="NZ_JAUOZS010000001.1"/>
</dbReference>
<organism evidence="1 2">
    <name type="scientific">Anaeroselena agilis</name>
    <dbReference type="NCBI Taxonomy" id="3063788"/>
    <lineage>
        <taxon>Bacteria</taxon>
        <taxon>Bacillati</taxon>
        <taxon>Bacillota</taxon>
        <taxon>Negativicutes</taxon>
        <taxon>Acetonemataceae</taxon>
        <taxon>Anaeroselena</taxon>
    </lineage>
</organism>
<sequence>MDREQIERLTGQAGLGEEAELTLRCCERLFPAMREEIYRQMEGEETPDLALLRARLLVLRSVEERLGAYIRSGRLALKELEG</sequence>